<evidence type="ECO:0000313" key="2">
    <source>
        <dbReference type="Proteomes" id="UP001431902"/>
    </source>
</evidence>
<dbReference type="Gene3D" id="1.25.40.10">
    <property type="entry name" value="Tetratricopeptide repeat domain"/>
    <property type="match status" value="1"/>
</dbReference>
<protein>
    <recommendedName>
        <fullName evidence="3">Tetratricopeptide repeat protein</fullName>
    </recommendedName>
</protein>
<comment type="caution">
    <text evidence="1">The sequence shown here is derived from an EMBL/GenBank/DDBJ whole genome shotgun (WGS) entry which is preliminary data.</text>
</comment>
<evidence type="ECO:0000313" key="1">
    <source>
        <dbReference type="EMBL" id="MDI9232768.1"/>
    </source>
</evidence>
<reference evidence="1" key="1">
    <citation type="submission" date="2023-05" db="EMBL/GenBank/DDBJ databases">
        <title>Limnohabitans sp. strain HM2-2 Genome sequencing and assembly.</title>
        <authorList>
            <person name="Jung Y."/>
        </authorList>
    </citation>
    <scope>NUCLEOTIDE SEQUENCE</scope>
    <source>
        <strain evidence="1">HM2-2</strain>
    </source>
</reference>
<keyword evidence="2" id="KW-1185">Reference proteome</keyword>
<proteinExistence type="predicted"/>
<dbReference type="EMBL" id="JASGBH010000002">
    <property type="protein sequence ID" value="MDI9232768.1"/>
    <property type="molecule type" value="Genomic_DNA"/>
</dbReference>
<organism evidence="1 2">
    <name type="scientific">Limnohabitans lacus</name>
    <dbReference type="NCBI Taxonomy" id="3045173"/>
    <lineage>
        <taxon>Bacteria</taxon>
        <taxon>Pseudomonadati</taxon>
        <taxon>Pseudomonadota</taxon>
        <taxon>Betaproteobacteria</taxon>
        <taxon>Burkholderiales</taxon>
        <taxon>Comamonadaceae</taxon>
        <taxon>Limnohabitans</taxon>
    </lineage>
</organism>
<sequence>MNKYLQQLSLWIGALGLCAGSVLAQGTLRNEVIKPLAAAQEAIKNNQNDQALGLLRDALAVPQLTANEKNMISRTQAVAALRAQKWKLATEALESLVTSADVPQTDKRPLLESLINASLQLKDDARVVKWARQYLQDGGANPAVHLALVQALAASGQHAEVVGVMQAKIRMDASTAKKTPEPELRTLALSYRQLKDDAGYMNTLKLLLSNYPSKPYWAEVLGRMSQQAGLNTRLELDLYRLLEQTDNMEDAAEYVEMASLALKAGLPSEAVRVITKGFAAGVLGQGAEAAAHAKLRTDAQKKVQEDDALFAQLEKSAKDGASWAAVGDVHFSRQNWSAANAAYAKAIELGGLRREHEVRLHAAISLVQADQKGAARQQLALVSGDATAVELAALWAILAR</sequence>
<accession>A0ABT6X3S9</accession>
<dbReference type="SUPFAM" id="SSF48452">
    <property type="entry name" value="TPR-like"/>
    <property type="match status" value="1"/>
</dbReference>
<name>A0ABT6X3S9_9BURK</name>
<evidence type="ECO:0008006" key="3">
    <source>
        <dbReference type="Google" id="ProtNLM"/>
    </source>
</evidence>
<dbReference type="InterPro" id="IPR011990">
    <property type="entry name" value="TPR-like_helical_dom_sf"/>
</dbReference>
<gene>
    <name evidence="1" type="ORF">QLQ16_02865</name>
</gene>
<dbReference type="RefSeq" id="WP_283223180.1">
    <property type="nucleotide sequence ID" value="NZ_JASGBH010000002.1"/>
</dbReference>
<dbReference type="Proteomes" id="UP001431902">
    <property type="component" value="Unassembled WGS sequence"/>
</dbReference>